<protein>
    <submittedName>
        <fullName evidence="2">YfiT family bacillithiol transferase</fullName>
    </submittedName>
</protein>
<dbReference type="GO" id="GO:0016740">
    <property type="term" value="F:transferase activity"/>
    <property type="evidence" value="ECO:0007669"/>
    <property type="project" value="UniProtKB-KW"/>
</dbReference>
<evidence type="ECO:0000313" key="2">
    <source>
        <dbReference type="EMBL" id="MFC4230320.1"/>
    </source>
</evidence>
<dbReference type="RefSeq" id="WP_379011409.1">
    <property type="nucleotide sequence ID" value="NZ_JBHSDC010000001.1"/>
</dbReference>
<dbReference type="InterPro" id="IPR034660">
    <property type="entry name" value="DinB/YfiT-like"/>
</dbReference>
<accession>A0ABV8PUB5</accession>
<keyword evidence="2" id="KW-0808">Transferase</keyword>
<proteinExistence type="predicted"/>
<gene>
    <name evidence="2" type="ORF">ACFOW1_00355</name>
</gene>
<dbReference type="EMBL" id="JBHSDC010000001">
    <property type="protein sequence ID" value="MFC4230320.1"/>
    <property type="molecule type" value="Genomic_DNA"/>
</dbReference>
<dbReference type="Gene3D" id="1.20.120.450">
    <property type="entry name" value="dinb family like domain"/>
    <property type="match status" value="1"/>
</dbReference>
<sequence>MDQRYPIGHFEPQPFSENQKAAWLADIQFLPRAVEMAIENLNDTHFETPYRDGGWTVKQLVHHIADSHVNAYCRFKLGLTENNPTIKPYEEKGWALLADIDLVPINTSITMLYAIHQRLHATIANLTEEQWQRTVYHPASEKTMSLWFLLGMYAWHGKHHVAHITTLRERNNW</sequence>
<evidence type="ECO:0000313" key="3">
    <source>
        <dbReference type="Proteomes" id="UP001595906"/>
    </source>
</evidence>
<dbReference type="Proteomes" id="UP001595906">
    <property type="component" value="Unassembled WGS sequence"/>
</dbReference>
<reference evidence="3" key="1">
    <citation type="journal article" date="2019" name="Int. J. Syst. Evol. Microbiol.">
        <title>The Global Catalogue of Microorganisms (GCM) 10K type strain sequencing project: providing services to taxonomists for standard genome sequencing and annotation.</title>
        <authorList>
            <consortium name="The Broad Institute Genomics Platform"/>
            <consortium name="The Broad Institute Genome Sequencing Center for Infectious Disease"/>
            <person name="Wu L."/>
            <person name="Ma J."/>
        </authorList>
    </citation>
    <scope>NUCLEOTIDE SEQUENCE [LARGE SCALE GENOMIC DNA]</scope>
    <source>
        <strain evidence="3">CECT 8010</strain>
    </source>
</reference>
<dbReference type="InterPro" id="IPR024775">
    <property type="entry name" value="DinB-like"/>
</dbReference>
<dbReference type="NCBIfam" id="NF009807">
    <property type="entry name" value="PRK13291.1"/>
    <property type="match status" value="1"/>
</dbReference>
<evidence type="ECO:0000259" key="1">
    <source>
        <dbReference type="Pfam" id="PF12867"/>
    </source>
</evidence>
<name>A0ABV8PUB5_9BACT</name>
<organism evidence="2 3">
    <name type="scientific">Parasediminibacterium paludis</name>
    <dbReference type="NCBI Taxonomy" id="908966"/>
    <lineage>
        <taxon>Bacteria</taxon>
        <taxon>Pseudomonadati</taxon>
        <taxon>Bacteroidota</taxon>
        <taxon>Chitinophagia</taxon>
        <taxon>Chitinophagales</taxon>
        <taxon>Chitinophagaceae</taxon>
        <taxon>Parasediminibacterium</taxon>
    </lineage>
</organism>
<dbReference type="Pfam" id="PF12867">
    <property type="entry name" value="DinB_2"/>
    <property type="match status" value="1"/>
</dbReference>
<dbReference type="SUPFAM" id="SSF109854">
    <property type="entry name" value="DinB/YfiT-like putative metalloenzymes"/>
    <property type="match status" value="1"/>
</dbReference>
<comment type="caution">
    <text evidence="2">The sequence shown here is derived from an EMBL/GenBank/DDBJ whole genome shotgun (WGS) entry which is preliminary data.</text>
</comment>
<keyword evidence="3" id="KW-1185">Reference proteome</keyword>
<feature type="domain" description="DinB-like" evidence="1">
    <location>
        <begin position="31"/>
        <end position="164"/>
    </location>
</feature>